<dbReference type="InterPro" id="IPR039919">
    <property type="entry name" value="ARHGEF10/ARHGEF17"/>
</dbReference>
<evidence type="ECO:0000256" key="1">
    <source>
        <dbReference type="ARBA" id="ARBA00022658"/>
    </source>
</evidence>
<dbReference type="GO" id="GO:0090307">
    <property type="term" value="P:mitotic spindle assembly"/>
    <property type="evidence" value="ECO:0007669"/>
    <property type="project" value="TreeGrafter"/>
</dbReference>
<feature type="coiled-coil region" evidence="2">
    <location>
        <begin position="15"/>
        <end position="46"/>
    </location>
</feature>
<keyword evidence="4" id="KW-1185">Reference proteome</keyword>
<dbReference type="OrthoDB" id="28697at2759"/>
<dbReference type="GO" id="GO:0051496">
    <property type="term" value="P:positive regulation of stress fiber assembly"/>
    <property type="evidence" value="ECO:0007669"/>
    <property type="project" value="TreeGrafter"/>
</dbReference>
<dbReference type="AlphaFoldDB" id="A0A212C2J1"/>
<dbReference type="SUPFAM" id="SSF48065">
    <property type="entry name" value="DBL homology domain (DH-domain)"/>
    <property type="match status" value="1"/>
</dbReference>
<keyword evidence="2" id="KW-0175">Coiled coil</keyword>
<comment type="caution">
    <text evidence="3">The sequence shown here is derived from an EMBL/GenBank/DDBJ whole genome shotgun (WGS) entry which is preliminary data.</text>
</comment>
<sequence length="80" mass="9134">MLKNTPRGHPDRLPLQMALTELETLAEKLNERKRDADQRCEIKQIAKAINERYLNKAVSACANELLLSEPLITNPPGPWR</sequence>
<evidence type="ECO:0000313" key="4">
    <source>
        <dbReference type="Proteomes" id="UP000242450"/>
    </source>
</evidence>
<dbReference type="PANTHER" id="PTHR12877">
    <property type="entry name" value="RHO GUANINE NUCLEOTIDE EXCHANGE FACTOR"/>
    <property type="match status" value="1"/>
</dbReference>
<dbReference type="Proteomes" id="UP000242450">
    <property type="component" value="Chromosome 32"/>
</dbReference>
<evidence type="ECO:0000256" key="2">
    <source>
        <dbReference type="SAM" id="Coils"/>
    </source>
</evidence>
<dbReference type="GO" id="GO:0005813">
    <property type="term" value="C:centrosome"/>
    <property type="evidence" value="ECO:0007669"/>
    <property type="project" value="TreeGrafter"/>
</dbReference>
<dbReference type="Gene3D" id="1.20.900.10">
    <property type="entry name" value="Dbl homology (DH) domain"/>
    <property type="match status" value="1"/>
</dbReference>
<dbReference type="PANTHER" id="PTHR12877:SF14">
    <property type="entry name" value="RHO GUANINE NUCLEOTIDE EXCHANGE FACTOR 10"/>
    <property type="match status" value="1"/>
</dbReference>
<gene>
    <name evidence="3" type="ORF">Celaphus_00019206</name>
</gene>
<protein>
    <submittedName>
        <fullName evidence="3">Uncharacterized protein</fullName>
    </submittedName>
</protein>
<dbReference type="InterPro" id="IPR035899">
    <property type="entry name" value="DBL_dom_sf"/>
</dbReference>
<proteinExistence type="predicted"/>
<accession>A0A212C2J1</accession>
<evidence type="ECO:0000313" key="3">
    <source>
        <dbReference type="EMBL" id="OWK00228.1"/>
    </source>
</evidence>
<organism evidence="3 4">
    <name type="scientific">Cervus elaphus hippelaphus</name>
    <name type="common">European red deer</name>
    <dbReference type="NCBI Taxonomy" id="46360"/>
    <lineage>
        <taxon>Eukaryota</taxon>
        <taxon>Metazoa</taxon>
        <taxon>Chordata</taxon>
        <taxon>Craniata</taxon>
        <taxon>Vertebrata</taxon>
        <taxon>Euteleostomi</taxon>
        <taxon>Mammalia</taxon>
        <taxon>Eutheria</taxon>
        <taxon>Laurasiatheria</taxon>
        <taxon>Artiodactyla</taxon>
        <taxon>Ruminantia</taxon>
        <taxon>Pecora</taxon>
        <taxon>Cervidae</taxon>
        <taxon>Cervinae</taxon>
        <taxon>Cervus</taxon>
    </lineage>
</organism>
<dbReference type="GO" id="GO:0005085">
    <property type="term" value="F:guanyl-nucleotide exchange factor activity"/>
    <property type="evidence" value="ECO:0007669"/>
    <property type="project" value="UniProtKB-KW"/>
</dbReference>
<keyword evidence="1" id="KW-0344">Guanine-nucleotide releasing factor</keyword>
<reference evidence="3 4" key="1">
    <citation type="journal article" date="2018" name="Mol. Genet. Genomics">
        <title>The red deer Cervus elaphus genome CerEla1.0: sequencing, annotating, genes, and chromosomes.</title>
        <authorList>
            <person name="Bana N.A."/>
            <person name="Nyiri A."/>
            <person name="Nagy J."/>
            <person name="Frank K."/>
            <person name="Nagy T."/>
            <person name="Steger V."/>
            <person name="Schiller M."/>
            <person name="Lakatos P."/>
            <person name="Sugar L."/>
            <person name="Horn P."/>
            <person name="Barta E."/>
            <person name="Orosz L."/>
        </authorList>
    </citation>
    <scope>NUCLEOTIDE SEQUENCE [LARGE SCALE GENOMIC DNA]</scope>
    <source>
        <strain evidence="3">Hungarian</strain>
    </source>
</reference>
<dbReference type="EMBL" id="MKHE01000032">
    <property type="protein sequence ID" value="OWK00228.1"/>
    <property type="molecule type" value="Genomic_DNA"/>
</dbReference>
<dbReference type="GO" id="GO:0030036">
    <property type="term" value="P:actin cytoskeleton organization"/>
    <property type="evidence" value="ECO:0007669"/>
    <property type="project" value="TreeGrafter"/>
</dbReference>
<name>A0A212C2J1_CEREH</name>